<evidence type="ECO:0000313" key="2">
    <source>
        <dbReference type="EMBL" id="SMF42606.1"/>
    </source>
</evidence>
<feature type="domain" description="EcxA zinc-binding" evidence="1">
    <location>
        <begin position="514"/>
        <end position="596"/>
    </location>
</feature>
<dbReference type="PANTHER" id="PTHR38478:SF1">
    <property type="entry name" value="ZINC DEPENDENT METALLOPROTEASE DOMAIN LIPOPROTEIN"/>
    <property type="match status" value="1"/>
</dbReference>
<dbReference type="SUPFAM" id="SSF55486">
    <property type="entry name" value="Metalloproteases ('zincins'), catalytic domain"/>
    <property type="match status" value="1"/>
</dbReference>
<dbReference type="RefSeq" id="WP_132320984.1">
    <property type="nucleotide sequence ID" value="NZ_FWZT01000013.1"/>
</dbReference>
<proteinExistence type="predicted"/>
<dbReference type="Proteomes" id="UP000192907">
    <property type="component" value="Unassembled WGS sequence"/>
</dbReference>
<dbReference type="InterPro" id="IPR024079">
    <property type="entry name" value="MetalloPept_cat_dom_sf"/>
</dbReference>
<sequence>MKLLTIYFMVFLCLSCVKKRPVEEYQDFDGNRWNKATFLTKKPWLYRVTLVNNGLNSTFGFVGMQSEARLGFFEFTQDELRFLAPKTDFTDGPNTEGVINSWSIQHTEIYRKEVNGRKSNVESENNEIPWFEKSQFKVNWESAVVRERASFPFSLDESCWQVVNRKPVEGSQEVSPEHIAFTVAVDYLIDENCIGYREYYNQDFTITIHYKYSFMPDPGTEGYDPYVYTGENDPLMDKYGYFNTSFLGYDSQRRPQNKFFMNRWHPEKTHTFYFTKDFPEEHKWIYTDSEVGVFPRTNKVFADAGLKIRFEIADAPEDVKFGDVRYSFIHFVDQPDLSAPLGYGPSTAHPYSGEIISANSVIWTNDLKFYVQRVKEYQERQENRATVSPVYRKMTEILGEEPASWSQSSAFLGSNGEAFRYSLPEFTYELPGTGFAGREVEFSFDTLDRAIQLGGMDNFDQSFQARLNSSREILTDLDEFKKTREYFDNPRLSTRYDLDEKIFAGLIQTPIEDEKKVIDDILYRVAIHEFGHNLNLRHNFYGSVGAGIDQAQNLAQPRASNSVMDYLTLQDELNQPYDWEPYDRAALVYSYSSGQVDPAKDRPAPYLFCTDHHTLFNPLCNRFDRGATPTQIVESMIESYDDNYWLRNFRYGRAYWQTGSYGRRIFSTMYDLKKMVRFYDQAWQPNTLDQVLGNFGLEAEERTTLGNSMRADALQAVKMVASFYGSIIAQASSDRPFSDSYDPATGALTQIGITDDKIYAALFLMGEDAFPLDPNRGTTVFSLASLAENDTQLQGFVRQALKDAFVDGGDMYSGYDGLIRRMFALTAAGRFELTGETAEMDRMQVRCYTLANFNSRFSPANPLGEGVNQIPVPAAVTEYAGEANVAALRIADTVFTAGANGNDLAFEVVNGGDKIGARELHRLYERLVYDRLTATCESGS</sequence>
<dbReference type="AlphaFoldDB" id="A0A1Y6C2M2"/>
<evidence type="ECO:0000259" key="1">
    <source>
        <dbReference type="Pfam" id="PF16313"/>
    </source>
</evidence>
<organism evidence="2 3">
    <name type="scientific">Pseudobacteriovorax antillogorgiicola</name>
    <dbReference type="NCBI Taxonomy" id="1513793"/>
    <lineage>
        <taxon>Bacteria</taxon>
        <taxon>Pseudomonadati</taxon>
        <taxon>Bdellovibrionota</taxon>
        <taxon>Oligoflexia</taxon>
        <taxon>Oligoflexales</taxon>
        <taxon>Pseudobacteriovoracaceae</taxon>
        <taxon>Pseudobacteriovorax</taxon>
    </lineage>
</organism>
<evidence type="ECO:0000313" key="3">
    <source>
        <dbReference type="Proteomes" id="UP000192907"/>
    </source>
</evidence>
<dbReference type="InterPro" id="IPR032534">
    <property type="entry name" value="EcxA_zinc-bd"/>
</dbReference>
<dbReference type="Pfam" id="PF16313">
    <property type="entry name" value="DUF4953"/>
    <property type="match status" value="1"/>
</dbReference>
<dbReference type="OrthoDB" id="5287178at2"/>
<keyword evidence="3" id="KW-1185">Reference proteome</keyword>
<protein>
    <recommendedName>
        <fullName evidence="1">EcxA zinc-binding domain-containing protein</fullName>
    </recommendedName>
</protein>
<dbReference type="STRING" id="1513793.SAMN06296036_1138"/>
<dbReference type="EMBL" id="FWZT01000013">
    <property type="protein sequence ID" value="SMF42606.1"/>
    <property type="molecule type" value="Genomic_DNA"/>
</dbReference>
<dbReference type="PANTHER" id="PTHR38478">
    <property type="entry name" value="PEPTIDASE M1A AND M12B"/>
    <property type="match status" value="1"/>
</dbReference>
<accession>A0A1Y6C2M2</accession>
<dbReference type="GO" id="GO:0008237">
    <property type="term" value="F:metallopeptidase activity"/>
    <property type="evidence" value="ECO:0007669"/>
    <property type="project" value="InterPro"/>
</dbReference>
<reference evidence="3" key="1">
    <citation type="submission" date="2017-04" db="EMBL/GenBank/DDBJ databases">
        <authorList>
            <person name="Varghese N."/>
            <person name="Submissions S."/>
        </authorList>
    </citation>
    <scope>NUCLEOTIDE SEQUENCE [LARGE SCALE GENOMIC DNA]</scope>
    <source>
        <strain evidence="3">RKEM611</strain>
    </source>
</reference>
<dbReference type="Gene3D" id="3.40.390.10">
    <property type="entry name" value="Collagenase (Catalytic Domain)"/>
    <property type="match status" value="1"/>
</dbReference>
<gene>
    <name evidence="2" type="ORF">SAMN06296036_1138</name>
</gene>
<name>A0A1Y6C2M2_9BACT</name>